<sequence length="71" mass="7938">MPQLHARGVDLVVDLLDAADHIDCMTPQETKALLKEAAMVLGEILKRDVPEGRRESDDLQKVLDRPLDSDM</sequence>
<feature type="region of interest" description="Disordered" evidence="1">
    <location>
        <begin position="50"/>
        <end position="71"/>
    </location>
</feature>
<accession>A0A1I4CA48</accession>
<organism evidence="2 3">
    <name type="scientific">Neomesorhizobium albiziae</name>
    <dbReference type="NCBI Taxonomy" id="335020"/>
    <lineage>
        <taxon>Bacteria</taxon>
        <taxon>Pseudomonadati</taxon>
        <taxon>Pseudomonadota</taxon>
        <taxon>Alphaproteobacteria</taxon>
        <taxon>Hyphomicrobiales</taxon>
        <taxon>Phyllobacteriaceae</taxon>
        <taxon>Neomesorhizobium</taxon>
    </lineage>
</organism>
<proteinExistence type="predicted"/>
<protein>
    <submittedName>
        <fullName evidence="2">Uncharacterized protein</fullName>
    </submittedName>
</protein>
<reference evidence="2 3" key="1">
    <citation type="submission" date="2016-10" db="EMBL/GenBank/DDBJ databases">
        <authorList>
            <person name="Varghese N."/>
            <person name="Submissions S."/>
        </authorList>
    </citation>
    <scope>NUCLEOTIDE SEQUENCE [LARGE SCALE GENOMIC DNA]</scope>
    <source>
        <strain evidence="2 3">DSM 21822</strain>
    </source>
</reference>
<evidence type="ECO:0000256" key="1">
    <source>
        <dbReference type="SAM" id="MobiDB-lite"/>
    </source>
</evidence>
<keyword evidence="3" id="KW-1185">Reference proteome</keyword>
<name>A0A1I4CA48_9HYPH</name>
<dbReference type="Proteomes" id="UP000323300">
    <property type="component" value="Unassembled WGS sequence"/>
</dbReference>
<evidence type="ECO:0000313" key="2">
    <source>
        <dbReference type="EMBL" id="SFK78024.1"/>
    </source>
</evidence>
<evidence type="ECO:0000313" key="3">
    <source>
        <dbReference type="Proteomes" id="UP000323300"/>
    </source>
</evidence>
<dbReference type="AlphaFoldDB" id="A0A1I4CA48"/>
<gene>
    <name evidence="2" type="ORF">SAMN04488498_112117</name>
</gene>
<dbReference type="EMBL" id="FOSL01000012">
    <property type="protein sequence ID" value="SFK78024.1"/>
    <property type="molecule type" value="Genomic_DNA"/>
</dbReference>